<evidence type="ECO:0000259" key="6">
    <source>
        <dbReference type="Pfam" id="PF00151"/>
    </source>
</evidence>
<accession>A0A1W0WIS1</accession>
<evidence type="ECO:0000256" key="3">
    <source>
        <dbReference type="ARBA" id="ARBA00022525"/>
    </source>
</evidence>
<dbReference type="InterPro" id="IPR000734">
    <property type="entry name" value="TAG_lipase"/>
</dbReference>
<dbReference type="OrthoDB" id="199913at2759"/>
<evidence type="ECO:0000313" key="8">
    <source>
        <dbReference type="Proteomes" id="UP000192578"/>
    </source>
</evidence>
<evidence type="ECO:0000256" key="5">
    <source>
        <dbReference type="SAM" id="SignalP"/>
    </source>
</evidence>
<reference evidence="8" key="1">
    <citation type="submission" date="2017-01" db="EMBL/GenBank/DDBJ databases">
        <title>Comparative genomics of anhydrobiosis in the tardigrade Hypsibius dujardini.</title>
        <authorList>
            <person name="Yoshida Y."/>
            <person name="Koutsovoulos G."/>
            <person name="Laetsch D."/>
            <person name="Stevens L."/>
            <person name="Kumar S."/>
            <person name="Horikawa D."/>
            <person name="Ishino K."/>
            <person name="Komine S."/>
            <person name="Tomita M."/>
            <person name="Blaxter M."/>
            <person name="Arakawa K."/>
        </authorList>
    </citation>
    <scope>NUCLEOTIDE SEQUENCE [LARGE SCALE GENOMIC DNA]</scope>
    <source>
        <strain evidence="8">Z151</strain>
    </source>
</reference>
<dbReference type="SUPFAM" id="SSF53474">
    <property type="entry name" value="alpha/beta-Hydrolases"/>
    <property type="match status" value="1"/>
</dbReference>
<dbReference type="GO" id="GO:0005615">
    <property type="term" value="C:extracellular space"/>
    <property type="evidence" value="ECO:0007669"/>
    <property type="project" value="TreeGrafter"/>
</dbReference>
<gene>
    <name evidence="7" type="ORF">BV898_10749</name>
</gene>
<dbReference type="EMBL" id="MTYJ01000094">
    <property type="protein sequence ID" value="OQV15121.1"/>
    <property type="molecule type" value="Genomic_DNA"/>
</dbReference>
<dbReference type="PRINTS" id="PR00821">
    <property type="entry name" value="TAGLIPASE"/>
</dbReference>
<proteinExistence type="inferred from homology"/>
<dbReference type="InterPro" id="IPR013818">
    <property type="entry name" value="Lipase"/>
</dbReference>
<evidence type="ECO:0000256" key="4">
    <source>
        <dbReference type="RuleBase" id="RU004262"/>
    </source>
</evidence>
<organism evidence="7 8">
    <name type="scientific">Hypsibius exemplaris</name>
    <name type="common">Freshwater tardigrade</name>
    <dbReference type="NCBI Taxonomy" id="2072580"/>
    <lineage>
        <taxon>Eukaryota</taxon>
        <taxon>Metazoa</taxon>
        <taxon>Ecdysozoa</taxon>
        <taxon>Tardigrada</taxon>
        <taxon>Eutardigrada</taxon>
        <taxon>Parachela</taxon>
        <taxon>Hypsibioidea</taxon>
        <taxon>Hypsibiidae</taxon>
        <taxon>Hypsibius</taxon>
    </lineage>
</organism>
<dbReference type="PROSITE" id="PS51257">
    <property type="entry name" value="PROKAR_LIPOPROTEIN"/>
    <property type="match status" value="1"/>
</dbReference>
<feature type="domain" description="Lipase" evidence="6">
    <location>
        <begin position="23"/>
        <end position="278"/>
    </location>
</feature>
<evidence type="ECO:0000256" key="1">
    <source>
        <dbReference type="ARBA" id="ARBA00004613"/>
    </source>
</evidence>
<keyword evidence="8" id="KW-1185">Reference proteome</keyword>
<dbReference type="InterPro" id="IPR029058">
    <property type="entry name" value="AB_hydrolase_fold"/>
</dbReference>
<dbReference type="Gene3D" id="3.40.50.1820">
    <property type="entry name" value="alpha/beta hydrolase"/>
    <property type="match status" value="1"/>
</dbReference>
<comment type="similarity">
    <text evidence="2 4">Belongs to the AB hydrolase superfamily. Lipase family.</text>
</comment>
<feature type="signal peptide" evidence="5">
    <location>
        <begin position="1"/>
        <end position="21"/>
    </location>
</feature>
<dbReference type="Pfam" id="PF00151">
    <property type="entry name" value="Lipase"/>
    <property type="match status" value="1"/>
</dbReference>
<dbReference type="GO" id="GO:0016298">
    <property type="term" value="F:lipase activity"/>
    <property type="evidence" value="ECO:0007669"/>
    <property type="project" value="InterPro"/>
</dbReference>
<feature type="chain" id="PRO_5012641887" evidence="5">
    <location>
        <begin position="22"/>
        <end position="293"/>
    </location>
</feature>
<comment type="caution">
    <text evidence="7">The sequence shown here is derived from an EMBL/GenBank/DDBJ whole genome shotgun (WGS) entry which is preliminary data.</text>
</comment>
<dbReference type="GO" id="GO:0016042">
    <property type="term" value="P:lipid catabolic process"/>
    <property type="evidence" value="ECO:0007669"/>
    <property type="project" value="TreeGrafter"/>
</dbReference>
<sequence length="293" mass="30359">MSVAKTLLVILLVGLISCVAGQSKLMLTTRQSPTAATSVDISSTVGIAAIKGTTFSASRPTKILIHGYLDNYNAVWWQQMAAAFLQAEDLNVFRLDWAQSFAGGYQQASANTVTVGAQVANAIQYLSSAYGVPASNVYVIGHSLGAQLAGSVGEALKNRGVQLGRITGLDPAGPGFDGAAASAKLEQTDARFVDTIMTNAGGLGSAQAVGHLNFLPNGGRVQPGCSVLLPLCSHAKALTIVTDSITGQNQITATQCPEYATFQQGRCNGQARAIVGYRTNLAAAGSSPLKFYS</sequence>
<protein>
    <submittedName>
        <fullName evidence="7">Inactive pancreatic lipase-related protein 1</fullName>
    </submittedName>
</protein>
<dbReference type="PANTHER" id="PTHR11610">
    <property type="entry name" value="LIPASE"/>
    <property type="match status" value="1"/>
</dbReference>
<keyword evidence="3" id="KW-0964">Secreted</keyword>
<keyword evidence="5" id="KW-0732">Signal</keyword>
<evidence type="ECO:0000313" key="7">
    <source>
        <dbReference type="EMBL" id="OQV15121.1"/>
    </source>
</evidence>
<comment type="subcellular location">
    <subcellularLocation>
        <location evidence="1">Secreted</location>
    </subcellularLocation>
</comment>
<dbReference type="AlphaFoldDB" id="A0A1W0WIS1"/>
<dbReference type="Proteomes" id="UP000192578">
    <property type="component" value="Unassembled WGS sequence"/>
</dbReference>
<name>A0A1W0WIS1_HYPEX</name>
<evidence type="ECO:0000256" key="2">
    <source>
        <dbReference type="ARBA" id="ARBA00010701"/>
    </source>
</evidence>